<name>A0ABW5IJK6_9BACT</name>
<evidence type="ECO:0000313" key="2">
    <source>
        <dbReference type="EMBL" id="MFD2513555.1"/>
    </source>
</evidence>
<comment type="caution">
    <text evidence="2">The sequence shown here is derived from an EMBL/GenBank/DDBJ whole genome shotgun (WGS) entry which is preliminary data.</text>
</comment>
<gene>
    <name evidence="2" type="ORF">ACFSRY_06735</name>
</gene>
<organism evidence="2 3">
    <name type="scientific">Pontibacter locisalis</name>
    <dbReference type="NCBI Taxonomy" id="1719035"/>
    <lineage>
        <taxon>Bacteria</taxon>
        <taxon>Pseudomonadati</taxon>
        <taxon>Bacteroidota</taxon>
        <taxon>Cytophagia</taxon>
        <taxon>Cytophagales</taxon>
        <taxon>Hymenobacteraceae</taxon>
        <taxon>Pontibacter</taxon>
    </lineage>
</organism>
<keyword evidence="3" id="KW-1185">Reference proteome</keyword>
<protein>
    <submittedName>
        <fullName evidence="2">Uncharacterized protein</fullName>
    </submittedName>
</protein>
<sequence>MKAYFKTMLCLFFASALLISCEECGEPTITPITEDDAKWLVYNNQDTIRYTSNTNEQVKFLLSNAFTENVPGEGYSISDDCIEEMNTQAGRIVQDVKQKWPGMATYILKSPNDLRVSLVVQGGPAIEIDENNPTYPTKRINEVNYLNVFEVNKDSTKVGDLKRIFFNRDSGFIRVEYYGGRTLQLQ</sequence>
<dbReference type="EMBL" id="JBHULU010000009">
    <property type="protein sequence ID" value="MFD2513555.1"/>
    <property type="molecule type" value="Genomic_DNA"/>
</dbReference>
<dbReference type="RefSeq" id="WP_377504330.1">
    <property type="nucleotide sequence ID" value="NZ_JBHULU010000009.1"/>
</dbReference>
<evidence type="ECO:0000313" key="3">
    <source>
        <dbReference type="Proteomes" id="UP001597544"/>
    </source>
</evidence>
<reference evidence="3" key="1">
    <citation type="journal article" date="2019" name="Int. J. Syst. Evol. Microbiol.">
        <title>The Global Catalogue of Microorganisms (GCM) 10K type strain sequencing project: providing services to taxonomists for standard genome sequencing and annotation.</title>
        <authorList>
            <consortium name="The Broad Institute Genomics Platform"/>
            <consortium name="The Broad Institute Genome Sequencing Center for Infectious Disease"/>
            <person name="Wu L."/>
            <person name="Ma J."/>
        </authorList>
    </citation>
    <scope>NUCLEOTIDE SEQUENCE [LARGE SCALE GENOMIC DNA]</scope>
    <source>
        <strain evidence="3">KCTC 42498</strain>
    </source>
</reference>
<evidence type="ECO:0000256" key="1">
    <source>
        <dbReference type="SAM" id="SignalP"/>
    </source>
</evidence>
<proteinExistence type="predicted"/>
<keyword evidence="1" id="KW-0732">Signal</keyword>
<feature type="signal peptide" evidence="1">
    <location>
        <begin position="1"/>
        <end position="25"/>
    </location>
</feature>
<dbReference type="Proteomes" id="UP001597544">
    <property type="component" value="Unassembled WGS sequence"/>
</dbReference>
<dbReference type="PROSITE" id="PS51257">
    <property type="entry name" value="PROKAR_LIPOPROTEIN"/>
    <property type="match status" value="1"/>
</dbReference>
<feature type="chain" id="PRO_5047069954" evidence="1">
    <location>
        <begin position="26"/>
        <end position="186"/>
    </location>
</feature>
<accession>A0ABW5IJK6</accession>